<keyword evidence="4 5" id="KW-0472">Membrane</keyword>
<dbReference type="GO" id="GO:0016020">
    <property type="term" value="C:membrane"/>
    <property type="evidence" value="ECO:0007669"/>
    <property type="project" value="UniProtKB-SubCell"/>
</dbReference>
<evidence type="ECO:0000256" key="4">
    <source>
        <dbReference type="ARBA" id="ARBA00023136"/>
    </source>
</evidence>
<name>A0A8J3QIJ9_9ACTN</name>
<keyword evidence="7" id="KW-1185">Reference proteome</keyword>
<evidence type="ECO:0000256" key="3">
    <source>
        <dbReference type="ARBA" id="ARBA00022989"/>
    </source>
</evidence>
<dbReference type="PANTHER" id="PTHR43847">
    <property type="entry name" value="BLL3993 PROTEIN"/>
    <property type="match status" value="1"/>
</dbReference>
<sequence>MRGKVWTGRDRGTRLIASVSLIGAVFTGWVTSGLVPGLATPAPRAFAFAGLAAIWVGLAVRAWAVLALGGSFSTYVQVETEQTIVTRGPYRWVRHPSYTGLLLIVLGFGLGAANWLSLAICAIVPFLGLLPRIAVEESELVRVLGDRYRSYQKQTHRLLPGLW</sequence>
<comment type="caution">
    <text evidence="6">The sequence shown here is derived from an EMBL/GenBank/DDBJ whole genome shotgun (WGS) entry which is preliminary data.</text>
</comment>
<reference evidence="6" key="1">
    <citation type="submission" date="2021-01" db="EMBL/GenBank/DDBJ databases">
        <title>Whole genome shotgun sequence of Rhizocola hellebori NBRC 109834.</title>
        <authorList>
            <person name="Komaki H."/>
            <person name="Tamura T."/>
        </authorList>
    </citation>
    <scope>NUCLEOTIDE SEQUENCE</scope>
    <source>
        <strain evidence="6">NBRC 109834</strain>
    </source>
</reference>
<dbReference type="Proteomes" id="UP000612899">
    <property type="component" value="Unassembled WGS sequence"/>
</dbReference>
<feature type="transmembrane region" description="Helical" evidence="5">
    <location>
        <begin position="101"/>
        <end position="127"/>
    </location>
</feature>
<dbReference type="InterPro" id="IPR052527">
    <property type="entry name" value="Metal_cation-efflux_comp"/>
</dbReference>
<dbReference type="GO" id="GO:0004671">
    <property type="term" value="F:protein C-terminal S-isoprenylcysteine carboxyl O-methyltransferase activity"/>
    <property type="evidence" value="ECO:0007669"/>
    <property type="project" value="InterPro"/>
</dbReference>
<organism evidence="6 7">
    <name type="scientific">Rhizocola hellebori</name>
    <dbReference type="NCBI Taxonomy" id="1392758"/>
    <lineage>
        <taxon>Bacteria</taxon>
        <taxon>Bacillati</taxon>
        <taxon>Actinomycetota</taxon>
        <taxon>Actinomycetes</taxon>
        <taxon>Micromonosporales</taxon>
        <taxon>Micromonosporaceae</taxon>
        <taxon>Rhizocola</taxon>
    </lineage>
</organism>
<accession>A0A8J3QIJ9</accession>
<proteinExistence type="predicted"/>
<protein>
    <recommendedName>
        <fullName evidence="8">Isoprenylcysteine carboxylmethyltransferase family protein</fullName>
    </recommendedName>
</protein>
<keyword evidence="2 5" id="KW-0812">Transmembrane</keyword>
<dbReference type="InterPro" id="IPR007269">
    <property type="entry name" value="ICMT_MeTrfase"/>
</dbReference>
<dbReference type="AlphaFoldDB" id="A0A8J3QIJ9"/>
<dbReference type="Pfam" id="PF04140">
    <property type="entry name" value="ICMT"/>
    <property type="match status" value="1"/>
</dbReference>
<dbReference type="EMBL" id="BONY01000093">
    <property type="protein sequence ID" value="GIH10399.1"/>
    <property type="molecule type" value="Genomic_DNA"/>
</dbReference>
<evidence type="ECO:0000256" key="5">
    <source>
        <dbReference type="SAM" id="Phobius"/>
    </source>
</evidence>
<feature type="transmembrane region" description="Helical" evidence="5">
    <location>
        <begin position="12"/>
        <end position="39"/>
    </location>
</feature>
<evidence type="ECO:0000313" key="7">
    <source>
        <dbReference type="Proteomes" id="UP000612899"/>
    </source>
</evidence>
<evidence type="ECO:0000256" key="1">
    <source>
        <dbReference type="ARBA" id="ARBA00004141"/>
    </source>
</evidence>
<keyword evidence="3 5" id="KW-1133">Transmembrane helix</keyword>
<gene>
    <name evidence="6" type="ORF">Rhe02_84660</name>
</gene>
<comment type="subcellular location">
    <subcellularLocation>
        <location evidence="1">Membrane</location>
        <topology evidence="1">Multi-pass membrane protein</topology>
    </subcellularLocation>
</comment>
<dbReference type="PANTHER" id="PTHR43847:SF1">
    <property type="entry name" value="BLL3993 PROTEIN"/>
    <property type="match status" value="1"/>
</dbReference>
<dbReference type="Gene3D" id="1.20.120.1630">
    <property type="match status" value="1"/>
</dbReference>
<evidence type="ECO:0008006" key="8">
    <source>
        <dbReference type="Google" id="ProtNLM"/>
    </source>
</evidence>
<evidence type="ECO:0000256" key="2">
    <source>
        <dbReference type="ARBA" id="ARBA00022692"/>
    </source>
</evidence>
<evidence type="ECO:0000313" key="6">
    <source>
        <dbReference type="EMBL" id="GIH10399.1"/>
    </source>
</evidence>
<feature type="transmembrane region" description="Helical" evidence="5">
    <location>
        <begin position="45"/>
        <end position="68"/>
    </location>
</feature>